<feature type="compositionally biased region" description="Polar residues" evidence="2">
    <location>
        <begin position="82"/>
        <end position="101"/>
    </location>
</feature>
<organism evidence="4 5">
    <name type="scientific">Triplophysa rosa</name>
    <name type="common">Cave loach</name>
    <dbReference type="NCBI Taxonomy" id="992332"/>
    <lineage>
        <taxon>Eukaryota</taxon>
        <taxon>Metazoa</taxon>
        <taxon>Chordata</taxon>
        <taxon>Craniata</taxon>
        <taxon>Vertebrata</taxon>
        <taxon>Euteleostomi</taxon>
        <taxon>Actinopterygii</taxon>
        <taxon>Neopterygii</taxon>
        <taxon>Teleostei</taxon>
        <taxon>Ostariophysi</taxon>
        <taxon>Cypriniformes</taxon>
        <taxon>Nemacheilidae</taxon>
        <taxon>Triplophysa</taxon>
    </lineage>
</organism>
<feature type="coiled-coil region" evidence="1">
    <location>
        <begin position="190"/>
        <end position="217"/>
    </location>
</feature>
<dbReference type="PANTHER" id="PTHR21685">
    <property type="entry name" value="TON-B BOX DOMAIN"/>
    <property type="match status" value="1"/>
</dbReference>
<dbReference type="AlphaFoldDB" id="A0A9W7TM25"/>
<dbReference type="InterPro" id="IPR026671">
    <property type="entry name" value="PPP1R18/Tprn"/>
</dbReference>
<feature type="region of interest" description="Disordered" evidence="2">
    <location>
        <begin position="17"/>
        <end position="139"/>
    </location>
</feature>
<protein>
    <submittedName>
        <fullName evidence="4">Phostensin</fullName>
    </submittedName>
</protein>
<feature type="compositionally biased region" description="Basic and acidic residues" evidence="2">
    <location>
        <begin position="660"/>
        <end position="669"/>
    </location>
</feature>
<feature type="domain" description="Phostensin/Taperin PP1-binding" evidence="3">
    <location>
        <begin position="1003"/>
        <end position="1124"/>
    </location>
</feature>
<name>A0A9W7TM25_TRIRA</name>
<feature type="region of interest" description="Disordered" evidence="2">
    <location>
        <begin position="924"/>
        <end position="1075"/>
    </location>
</feature>
<dbReference type="EMBL" id="JAFHDT010000016">
    <property type="protein sequence ID" value="KAI7798444.1"/>
    <property type="molecule type" value="Genomic_DNA"/>
</dbReference>
<sequence length="1184" mass="135039">MSLSILPEWKQLLLERKRRDEEERERRDREEEERLASMPAWKREIIQRRKAKQDEEREREKEKDEGQHTPDVSAIIEEVVVTEQTDSKPNPGTPNQLSIRQNPFIRSENSWRRDNRQQTNNYTARERNVETEKEESRGMEREFWKDRDIRIEGTESEDRSTGREQVKKCSTSLFYPVTGLRTIKANNIIIIEKEKNNKERLERRESAREEVHREEKRMRMDLREFLAGGGSVTEIRASEVLIIKPPATDEKVEAEILEVQERVSSRERRERERVWRKEREIERDQRAQTDRKNEVECVGRVSQLLSKFGELPKPPVRSKSTDCFDQLGKNRARHSTGDLYVQEDEHTRPTFRGVPKRSFSFSDRAVCHQENGAREEELEFRVVERTYSDCRVKPSAMVTGTDPSESEARVTRRWGRLRRDDEGVMLEKRQIQRNQTVCRESGREEGFTVASVKNPEGERRENSSERENRRAREEKMDEEIQTDKRRDTMEGQKQIGSTMTWNQDGINVALKQSVNPSNDCTDYNTAIDAQCQVTTPSEDDSLQSSDFTAQPGSRSQQTEDLHCRTERVRELNKPFSCGDPDMSSGEMNQHTAHITLPTSYLKDQNLSKQATENIHFASHISQQPGTLSQNKPRTQEEVTIPTTVFYGVDVSAVRKTSLDKTGDGLERRGSWKAGRPLTRVESLREQLRQQEEMQRGRKTDAMDGTEAEGTVREVTAIQQEATTLQTLRLFDVTQEVTMAKSSPQLPIPVSLSHLQSASTEREVGEITRDECESDLYRRETEPAHHVEECGSRSIWRRQDFDVEEDEIERELLEEEYLPPSLSPSPPLSDSLDEMSRIYNLKAVGSRTAVCINERKGDISTHHRGTHGQYKPIRTAQSPDILPETAKLWNCGTARDVDKTETVESTGAQTVQRQVERLQLKEQEAACRTQNDREQEAKTAEGQKRPDILKETPKSQVQQKSQRSHPKPQQLKSFTVNARNAQATENTSISPEQGNCPSSSSPSTTPTPPLFSIRSASGGPGKRGTTITITPRRSGAVTPSAGTPTGPSATPSRAAPQGQTRTTNTGGNREANKKRYPTAEEIEVIGGYQSLERSCLVKSRGAPKAVKVCFDDIQLERVCEYPSEDRTLESFPCTPHSGSEDGRCGGDQEEDEDEENTSRSDMSVNAGRVRFLRVDESCKLNFLSS</sequence>
<dbReference type="Pfam" id="PF13914">
    <property type="entry name" value="Phostensin"/>
    <property type="match status" value="1"/>
</dbReference>
<feature type="compositionally biased region" description="Polar residues" evidence="2">
    <location>
        <begin position="534"/>
        <end position="556"/>
    </location>
</feature>
<dbReference type="PANTHER" id="PTHR21685:SF0">
    <property type="entry name" value="PHOSTENSIN"/>
    <property type="match status" value="1"/>
</dbReference>
<reference evidence="4" key="1">
    <citation type="submission" date="2021-02" db="EMBL/GenBank/DDBJ databases">
        <title>Comparative genomics reveals that relaxation of natural selection precedes convergent phenotypic evolution of cavefish.</title>
        <authorList>
            <person name="Peng Z."/>
        </authorList>
    </citation>
    <scope>NUCLEOTIDE SEQUENCE</scope>
    <source>
        <tissue evidence="4">Muscle</tissue>
    </source>
</reference>
<evidence type="ECO:0000259" key="3">
    <source>
        <dbReference type="Pfam" id="PF13914"/>
    </source>
</evidence>
<feature type="region of interest" description="Disordered" evidence="2">
    <location>
        <begin position="1125"/>
        <end position="1164"/>
    </location>
</feature>
<feature type="compositionally biased region" description="Basic and acidic residues" evidence="2">
    <location>
        <begin position="455"/>
        <end position="475"/>
    </location>
</feature>
<feature type="compositionally biased region" description="Basic and acidic residues" evidence="2">
    <location>
        <begin position="17"/>
        <end position="68"/>
    </location>
</feature>
<keyword evidence="5" id="KW-1185">Reference proteome</keyword>
<feature type="compositionally biased region" description="Basic and acidic residues" evidence="2">
    <location>
        <begin position="124"/>
        <end position="139"/>
    </location>
</feature>
<proteinExistence type="predicted"/>
<feature type="compositionally biased region" description="Basic and acidic residues" evidence="2">
    <location>
        <begin position="924"/>
        <end position="952"/>
    </location>
</feature>
<dbReference type="GO" id="GO:0019902">
    <property type="term" value="F:phosphatase binding"/>
    <property type="evidence" value="ECO:0007669"/>
    <property type="project" value="InterPro"/>
</dbReference>
<evidence type="ECO:0000313" key="4">
    <source>
        <dbReference type="EMBL" id="KAI7798444.1"/>
    </source>
</evidence>
<dbReference type="InterPro" id="IPR025907">
    <property type="entry name" value="Phostensin/Taperin_PP1-bd_dom"/>
</dbReference>
<feature type="compositionally biased region" description="Polar residues" evidence="2">
    <location>
        <begin position="969"/>
        <end position="995"/>
    </location>
</feature>
<feature type="region of interest" description="Disordered" evidence="2">
    <location>
        <begin position="534"/>
        <end position="563"/>
    </location>
</feature>
<feature type="region of interest" description="Disordered" evidence="2">
    <location>
        <begin position="660"/>
        <end position="679"/>
    </location>
</feature>
<feature type="compositionally biased region" description="Polar residues" evidence="2">
    <location>
        <begin position="1039"/>
        <end position="1050"/>
    </location>
</feature>
<accession>A0A9W7TM25</accession>
<dbReference type="Proteomes" id="UP001059041">
    <property type="component" value="Linkage Group LG16"/>
</dbReference>
<comment type="caution">
    <text evidence="4">The sequence shown here is derived from an EMBL/GenBank/DDBJ whole genome shotgun (WGS) entry which is preliminary data.</text>
</comment>
<feature type="compositionally biased region" description="Low complexity" evidence="2">
    <location>
        <begin position="1056"/>
        <end position="1068"/>
    </location>
</feature>
<gene>
    <name evidence="4" type="ORF">IRJ41_002262</name>
</gene>
<feature type="region of interest" description="Disordered" evidence="2">
    <location>
        <begin position="436"/>
        <end position="480"/>
    </location>
</feature>
<evidence type="ECO:0000256" key="1">
    <source>
        <dbReference type="SAM" id="Coils"/>
    </source>
</evidence>
<evidence type="ECO:0000313" key="5">
    <source>
        <dbReference type="Proteomes" id="UP001059041"/>
    </source>
</evidence>
<evidence type="ECO:0000256" key="2">
    <source>
        <dbReference type="SAM" id="MobiDB-lite"/>
    </source>
</evidence>
<keyword evidence="1" id="KW-0175">Coiled coil</keyword>